<evidence type="ECO:0000256" key="2">
    <source>
        <dbReference type="SAM" id="Phobius"/>
    </source>
</evidence>
<keyword evidence="2" id="KW-1133">Transmembrane helix</keyword>
<protein>
    <submittedName>
        <fullName evidence="3">Uncharacterized protein</fullName>
    </submittedName>
</protein>
<feature type="compositionally biased region" description="Low complexity" evidence="1">
    <location>
        <begin position="365"/>
        <end position="380"/>
    </location>
</feature>
<evidence type="ECO:0000313" key="4">
    <source>
        <dbReference type="Proteomes" id="UP000076761"/>
    </source>
</evidence>
<dbReference type="Proteomes" id="UP000076761">
    <property type="component" value="Unassembled WGS sequence"/>
</dbReference>
<dbReference type="OrthoDB" id="3308357at2759"/>
<proteinExistence type="predicted"/>
<dbReference type="AlphaFoldDB" id="A0A165VWP8"/>
<evidence type="ECO:0000313" key="3">
    <source>
        <dbReference type="EMBL" id="KZT30313.1"/>
    </source>
</evidence>
<keyword evidence="2" id="KW-0472">Membrane</keyword>
<name>A0A165VWP8_9AGAM</name>
<gene>
    <name evidence="3" type="ORF">NEOLEDRAFT_324631</name>
</gene>
<reference evidence="3 4" key="1">
    <citation type="journal article" date="2016" name="Mol. Biol. Evol.">
        <title>Comparative Genomics of Early-Diverging Mushroom-Forming Fungi Provides Insights into the Origins of Lignocellulose Decay Capabilities.</title>
        <authorList>
            <person name="Nagy L.G."/>
            <person name="Riley R."/>
            <person name="Tritt A."/>
            <person name="Adam C."/>
            <person name="Daum C."/>
            <person name="Floudas D."/>
            <person name="Sun H."/>
            <person name="Yadav J.S."/>
            <person name="Pangilinan J."/>
            <person name="Larsson K.H."/>
            <person name="Matsuura K."/>
            <person name="Barry K."/>
            <person name="Labutti K."/>
            <person name="Kuo R."/>
            <person name="Ohm R.A."/>
            <person name="Bhattacharya S.S."/>
            <person name="Shirouzu T."/>
            <person name="Yoshinaga Y."/>
            <person name="Martin F.M."/>
            <person name="Grigoriev I.V."/>
            <person name="Hibbett D.S."/>
        </authorList>
    </citation>
    <scope>NUCLEOTIDE SEQUENCE [LARGE SCALE GENOMIC DNA]</scope>
    <source>
        <strain evidence="3 4">HHB14362 ss-1</strain>
    </source>
</reference>
<dbReference type="InParanoid" id="A0A165VWP8"/>
<feature type="compositionally biased region" description="Low complexity" evidence="1">
    <location>
        <begin position="430"/>
        <end position="457"/>
    </location>
</feature>
<feature type="region of interest" description="Disordered" evidence="1">
    <location>
        <begin position="430"/>
        <end position="462"/>
    </location>
</feature>
<feature type="transmembrane region" description="Helical" evidence="2">
    <location>
        <begin position="6"/>
        <end position="28"/>
    </location>
</feature>
<feature type="region of interest" description="Disordered" evidence="1">
    <location>
        <begin position="358"/>
        <end position="390"/>
    </location>
</feature>
<dbReference type="EMBL" id="KV425552">
    <property type="protein sequence ID" value="KZT30313.1"/>
    <property type="molecule type" value="Genomic_DNA"/>
</dbReference>
<evidence type="ECO:0000256" key="1">
    <source>
        <dbReference type="SAM" id="MobiDB-lite"/>
    </source>
</evidence>
<feature type="transmembrane region" description="Helical" evidence="2">
    <location>
        <begin position="35"/>
        <end position="53"/>
    </location>
</feature>
<keyword evidence="4" id="KW-1185">Reference proteome</keyword>
<keyword evidence="2" id="KW-0812">Transmembrane</keyword>
<accession>A0A165VWP8</accession>
<organism evidence="3 4">
    <name type="scientific">Neolentinus lepideus HHB14362 ss-1</name>
    <dbReference type="NCBI Taxonomy" id="1314782"/>
    <lineage>
        <taxon>Eukaryota</taxon>
        <taxon>Fungi</taxon>
        <taxon>Dikarya</taxon>
        <taxon>Basidiomycota</taxon>
        <taxon>Agaricomycotina</taxon>
        <taxon>Agaricomycetes</taxon>
        <taxon>Gloeophyllales</taxon>
        <taxon>Gloeophyllaceae</taxon>
        <taxon>Neolentinus</taxon>
    </lineage>
</organism>
<sequence>MELSMVVLAWILVFFILGVTLVGLAVIFRAFVVAIAGQVSSFVVSIWMCIHAVRGSSSDASTVTWSNRHATEFEVPNTGVTLTRQSVDGYSLLKRIKQSAFNLLPDISAFILTSPSGNDLPLPAVTPPNPEVLTIDESRTPQPILLNLYWLPGLLSDLGRFISGSHLSHDTAYDAVEPGSPTTVDVERQDSAVSTLDSVATSIGANFMFSESSSSIFTPAGSVLPTLVSQWTAPVPVQPIWLASKATPPAPATTSRATVLNFDYQATLQTGRRWSWPLSQPEQEKKAAVIGAEYQASLRTSRRMSLPVPKRAPEYRHGRSFSMPVEDYSPTVDWETRKALNERKKDLLVALGLDLPTPGATDPHSVLSPSASSPASFSDSETIETSPVLSSNENVKEYSADDVPALPNELSVTDASVSTTNGDISLCASSSSGTSSGFVTSDSSVASSSSVTSCSSGEESTDNTLEHLLTLFSVALAEELKPRQSMKVEEGKKRAAMSNV</sequence>